<dbReference type="GO" id="GO:0000921">
    <property type="term" value="P:septin ring assembly"/>
    <property type="evidence" value="ECO:0007669"/>
    <property type="project" value="TreeGrafter"/>
</dbReference>
<dbReference type="InterPro" id="IPR036192">
    <property type="entry name" value="Cell_div_ZapA-like_sf"/>
</dbReference>
<dbReference type="OrthoDB" id="9797575at2"/>
<dbReference type="AlphaFoldDB" id="A0A1M7ZID0"/>
<evidence type="ECO:0000256" key="8">
    <source>
        <dbReference type="ARBA" id="ARBA00026068"/>
    </source>
</evidence>
<dbReference type="GO" id="GO:0032153">
    <property type="term" value="C:cell division site"/>
    <property type="evidence" value="ECO:0007669"/>
    <property type="project" value="TreeGrafter"/>
</dbReference>
<evidence type="ECO:0000256" key="7">
    <source>
        <dbReference type="ARBA" id="ARBA00024910"/>
    </source>
</evidence>
<comment type="function">
    <text evidence="7">Activator of cell division through the inhibition of FtsZ GTPase activity, therefore promoting FtsZ assembly into bundles of protofilaments necessary for the formation of the division Z ring. It is recruited early at mid-cell but it is not essential for cell division.</text>
</comment>
<comment type="subcellular location">
    <subcellularLocation>
        <location evidence="1">Cytoplasm</location>
    </subcellularLocation>
</comment>
<reference evidence="11 12" key="1">
    <citation type="submission" date="2016-12" db="EMBL/GenBank/DDBJ databases">
        <authorList>
            <person name="Song W.-J."/>
            <person name="Kurnit D.M."/>
        </authorList>
    </citation>
    <scope>NUCLEOTIDE SEQUENCE [LARGE SCALE GENOMIC DNA]</scope>
    <source>
        <strain evidence="11 12">DSM 19599</strain>
    </source>
</reference>
<dbReference type="GO" id="GO:0043093">
    <property type="term" value="P:FtsZ-dependent cytokinesis"/>
    <property type="evidence" value="ECO:0007669"/>
    <property type="project" value="TreeGrafter"/>
</dbReference>
<dbReference type="GO" id="GO:0000917">
    <property type="term" value="P:division septum assembly"/>
    <property type="evidence" value="ECO:0007669"/>
    <property type="project" value="UniProtKB-KW"/>
</dbReference>
<keyword evidence="5" id="KW-0717">Septation</keyword>
<keyword evidence="10" id="KW-0175">Coiled coil</keyword>
<comment type="subunit">
    <text evidence="8">Homodimer. Interacts with FtsZ.</text>
</comment>
<organism evidence="11 12">
    <name type="scientific">Pseudoxanthobacter soli DSM 19599</name>
    <dbReference type="NCBI Taxonomy" id="1123029"/>
    <lineage>
        <taxon>Bacteria</taxon>
        <taxon>Pseudomonadati</taxon>
        <taxon>Pseudomonadota</taxon>
        <taxon>Alphaproteobacteria</taxon>
        <taxon>Hyphomicrobiales</taxon>
        <taxon>Segnochrobactraceae</taxon>
        <taxon>Pseudoxanthobacter</taxon>
    </lineage>
</organism>
<evidence type="ECO:0000313" key="11">
    <source>
        <dbReference type="EMBL" id="SHO64651.1"/>
    </source>
</evidence>
<dbReference type="EMBL" id="FRXO01000003">
    <property type="protein sequence ID" value="SHO64651.1"/>
    <property type="molecule type" value="Genomic_DNA"/>
</dbReference>
<dbReference type="Gene3D" id="3.30.160.880">
    <property type="entry name" value="Cell division protein ZapA protomer, N-terminal domain"/>
    <property type="match status" value="1"/>
</dbReference>
<sequence length="123" mass="13302">MAQVAVTINGRTYRMACDDGEEERLIGLGKRFDSCINQLRSSFGEIGDQRLTVMAGVMVIDQLSELERKAQALSAELAALKAENARLAASESALEADIATRLDAAAERISALTDTLERGNRDT</sequence>
<keyword evidence="6" id="KW-0131">Cell cycle</keyword>
<keyword evidence="4 11" id="KW-0132">Cell division</keyword>
<name>A0A1M7ZID0_9HYPH</name>
<dbReference type="Proteomes" id="UP000186406">
    <property type="component" value="Unassembled WGS sequence"/>
</dbReference>
<dbReference type="GO" id="GO:0005829">
    <property type="term" value="C:cytosol"/>
    <property type="evidence" value="ECO:0007669"/>
    <property type="project" value="TreeGrafter"/>
</dbReference>
<dbReference type="STRING" id="1123029.SAMN02745172_01815"/>
<evidence type="ECO:0000256" key="2">
    <source>
        <dbReference type="ARBA" id="ARBA00015195"/>
    </source>
</evidence>
<dbReference type="InterPro" id="IPR007838">
    <property type="entry name" value="Cell_div_ZapA-like"/>
</dbReference>
<evidence type="ECO:0000256" key="3">
    <source>
        <dbReference type="ARBA" id="ARBA00022490"/>
    </source>
</evidence>
<protein>
    <recommendedName>
        <fullName evidence="2">Cell division protein ZapA</fullName>
    </recommendedName>
    <alternativeName>
        <fullName evidence="9">Z ring-associated protein ZapA</fullName>
    </alternativeName>
</protein>
<evidence type="ECO:0000256" key="6">
    <source>
        <dbReference type="ARBA" id="ARBA00023306"/>
    </source>
</evidence>
<evidence type="ECO:0000313" key="12">
    <source>
        <dbReference type="Proteomes" id="UP000186406"/>
    </source>
</evidence>
<dbReference type="PANTHER" id="PTHR34981:SF1">
    <property type="entry name" value="CELL DIVISION PROTEIN ZAPA"/>
    <property type="match status" value="1"/>
</dbReference>
<evidence type="ECO:0000256" key="5">
    <source>
        <dbReference type="ARBA" id="ARBA00023210"/>
    </source>
</evidence>
<accession>A0A1M7ZID0</accession>
<dbReference type="Pfam" id="PF05164">
    <property type="entry name" value="ZapA"/>
    <property type="match status" value="1"/>
</dbReference>
<keyword evidence="12" id="KW-1185">Reference proteome</keyword>
<dbReference type="PANTHER" id="PTHR34981">
    <property type="entry name" value="CELL DIVISION PROTEIN ZAPA"/>
    <property type="match status" value="1"/>
</dbReference>
<evidence type="ECO:0000256" key="1">
    <source>
        <dbReference type="ARBA" id="ARBA00004496"/>
    </source>
</evidence>
<proteinExistence type="predicted"/>
<dbReference type="InterPro" id="IPR042233">
    <property type="entry name" value="Cell_div_ZapA_N"/>
</dbReference>
<dbReference type="SUPFAM" id="SSF102829">
    <property type="entry name" value="Cell division protein ZapA-like"/>
    <property type="match status" value="1"/>
</dbReference>
<evidence type="ECO:0000256" key="9">
    <source>
        <dbReference type="ARBA" id="ARBA00033158"/>
    </source>
</evidence>
<evidence type="ECO:0000256" key="4">
    <source>
        <dbReference type="ARBA" id="ARBA00022618"/>
    </source>
</evidence>
<keyword evidence="3" id="KW-0963">Cytoplasm</keyword>
<dbReference type="RefSeq" id="WP_073627773.1">
    <property type="nucleotide sequence ID" value="NZ_FRXO01000003.1"/>
</dbReference>
<gene>
    <name evidence="11" type="ORF">SAMN02745172_01815</name>
</gene>
<evidence type="ECO:0000256" key="10">
    <source>
        <dbReference type="SAM" id="Coils"/>
    </source>
</evidence>
<dbReference type="GO" id="GO:0030428">
    <property type="term" value="C:cell septum"/>
    <property type="evidence" value="ECO:0007669"/>
    <property type="project" value="TreeGrafter"/>
</dbReference>
<feature type="coiled-coil region" evidence="10">
    <location>
        <begin position="63"/>
        <end position="122"/>
    </location>
</feature>